<dbReference type="EMBL" id="CP098755">
    <property type="protein sequence ID" value="USG67171.1"/>
    <property type="molecule type" value="Genomic_DNA"/>
</dbReference>
<protein>
    <submittedName>
        <fullName evidence="4">DUF4179 domain-containing protein</fullName>
    </submittedName>
</protein>
<evidence type="ECO:0000259" key="3">
    <source>
        <dbReference type="Pfam" id="PF13786"/>
    </source>
</evidence>
<keyword evidence="1" id="KW-0472">Membrane</keyword>
<reference evidence="4" key="1">
    <citation type="submission" date="2022-06" db="EMBL/GenBank/DDBJ databases">
        <title>Genome sequencing of Brevibacillus sp. BB3-R1.</title>
        <authorList>
            <person name="Heo J."/>
            <person name="Lee D."/>
            <person name="Won M."/>
            <person name="Han B.-H."/>
            <person name="Hong S.-B."/>
            <person name="Kwon S.-W."/>
        </authorList>
    </citation>
    <scope>NUCLEOTIDE SEQUENCE</scope>
    <source>
        <strain evidence="4">BB3-R1</strain>
    </source>
</reference>
<feature type="domain" description="Putative zinc-finger" evidence="2">
    <location>
        <begin position="3"/>
        <end position="37"/>
    </location>
</feature>
<name>A0ABY4WK81_9BACL</name>
<keyword evidence="1" id="KW-1133">Transmembrane helix</keyword>
<sequence length="551" mass="61857">MRCYEIRQKLERYVEKETSVSENIEIETHLLDCAACRVMRDKLAAEAIVLKQAVPYSPLTDDFTAGIMNQLEPYPATESPVEMETNSAPSRHACSRTPVQRSKRWARMTAASIAALFVAFSLGMFVSPTFAAYISTFVSRIGGELGLKKAAEQGFNTPVNMAATDQGVTLRVKEIIADPTRLVATYVLEDETGQILPDLFIPHYNGNNIYLTDKQGNILNSGPQIFRRGDQYADFLFSLNNPPNELVLHFDISHFGSNEPRKAVWKLDIPVNIQKSMAATKSVPVNAIYESPQGIVFTFDKVVYAPSATRIDLTTSFTPEKKKQLREMAAAPTGRTDADSIREFGTHRFFYHIVDQSGNVVAKSEYEPNEKQGRRISFTQSRDVRGIDPDIINWHGSYVPADQPEELTFVLDGVELLEPADFSISYSPDSLKQQPVSKTYGELEETFTITDMAKGMDPETQEPVWTIELKGLGKLDSFPYWNLYDKSGKRFDVQTDFGKTHMKNSPDGVVLVQTLIVKGMQQPPQKLTLALQTVKTRYMDLNWQVPIPPNP</sequence>
<gene>
    <name evidence="4" type="ORF">NDK47_07745</name>
</gene>
<accession>A0ABY4WK81</accession>
<dbReference type="Gene3D" id="2.60.40.1630">
    <property type="entry name" value="bacillus anthracis domain"/>
    <property type="match status" value="1"/>
</dbReference>
<dbReference type="InterPro" id="IPR025436">
    <property type="entry name" value="DUF4179"/>
</dbReference>
<keyword evidence="5" id="KW-1185">Reference proteome</keyword>
<evidence type="ECO:0000313" key="5">
    <source>
        <dbReference type="Proteomes" id="UP001056500"/>
    </source>
</evidence>
<feature type="domain" description="DUF4179" evidence="3">
    <location>
        <begin position="102"/>
        <end position="189"/>
    </location>
</feature>
<evidence type="ECO:0000259" key="2">
    <source>
        <dbReference type="Pfam" id="PF13490"/>
    </source>
</evidence>
<dbReference type="RefSeq" id="WP_251874274.1">
    <property type="nucleotide sequence ID" value="NZ_CP098755.1"/>
</dbReference>
<organism evidence="4 5">
    <name type="scientific">Brevibacillus ruminantium</name>
    <dbReference type="NCBI Taxonomy" id="2950604"/>
    <lineage>
        <taxon>Bacteria</taxon>
        <taxon>Bacillati</taxon>
        <taxon>Bacillota</taxon>
        <taxon>Bacilli</taxon>
        <taxon>Bacillales</taxon>
        <taxon>Paenibacillaceae</taxon>
        <taxon>Brevibacillus</taxon>
    </lineage>
</organism>
<feature type="transmembrane region" description="Helical" evidence="1">
    <location>
        <begin position="110"/>
        <end position="134"/>
    </location>
</feature>
<proteinExistence type="predicted"/>
<evidence type="ECO:0000313" key="4">
    <source>
        <dbReference type="EMBL" id="USG67171.1"/>
    </source>
</evidence>
<dbReference type="Pfam" id="PF13786">
    <property type="entry name" value="DUF4179"/>
    <property type="match status" value="1"/>
</dbReference>
<dbReference type="Proteomes" id="UP001056500">
    <property type="component" value="Chromosome"/>
</dbReference>
<dbReference type="InterPro" id="IPR027383">
    <property type="entry name" value="Znf_put"/>
</dbReference>
<dbReference type="Pfam" id="PF13490">
    <property type="entry name" value="zf-HC2"/>
    <property type="match status" value="1"/>
</dbReference>
<keyword evidence="1" id="KW-0812">Transmembrane</keyword>
<evidence type="ECO:0000256" key="1">
    <source>
        <dbReference type="SAM" id="Phobius"/>
    </source>
</evidence>